<keyword evidence="2" id="KW-1185">Reference proteome</keyword>
<reference evidence="1 2" key="1">
    <citation type="journal article" date="2015" name="Stand. Genomic Sci.">
        <title>Genomic Encyclopedia of Bacterial and Archaeal Type Strains, Phase III: the genomes of soil and plant-associated and newly described type strains.</title>
        <authorList>
            <person name="Whitman W.B."/>
            <person name="Woyke T."/>
            <person name="Klenk H.P."/>
            <person name="Zhou Y."/>
            <person name="Lilburn T.G."/>
            <person name="Beck B.J."/>
            <person name="De Vos P."/>
            <person name="Vandamme P."/>
            <person name="Eisen J.A."/>
            <person name="Garrity G."/>
            <person name="Hugenholtz P."/>
            <person name="Kyrpides N.C."/>
        </authorList>
    </citation>
    <scope>NUCLEOTIDE SEQUENCE [LARGE SCALE GENOMIC DNA]</scope>
    <source>
        <strain evidence="1 2">CGMCC 1.5364</strain>
    </source>
</reference>
<accession>A0A562NBV5</accession>
<dbReference type="Proteomes" id="UP000316225">
    <property type="component" value="Unassembled WGS sequence"/>
</dbReference>
<protein>
    <submittedName>
        <fullName evidence="1">Uncharacterized protein</fullName>
    </submittedName>
</protein>
<gene>
    <name evidence="1" type="ORF">IQ24_03588</name>
</gene>
<dbReference type="AlphaFoldDB" id="A0A562NBV5"/>
<evidence type="ECO:0000313" key="2">
    <source>
        <dbReference type="Proteomes" id="UP000316225"/>
    </source>
</evidence>
<dbReference type="EMBL" id="VLKU01000014">
    <property type="protein sequence ID" value="TWI29381.1"/>
    <property type="molecule type" value="Genomic_DNA"/>
</dbReference>
<evidence type="ECO:0000313" key="1">
    <source>
        <dbReference type="EMBL" id="TWI29381.1"/>
    </source>
</evidence>
<sequence length="55" mass="6473">MSKAERKLTCEFDLRVFDVTFKMVPDKLYISRWSAKLFMSAGKFSPKRFDFIGSD</sequence>
<proteinExistence type="predicted"/>
<comment type="caution">
    <text evidence="1">The sequence shown here is derived from an EMBL/GenBank/DDBJ whole genome shotgun (WGS) entry which is preliminary data.</text>
</comment>
<name>A0A562NBV5_9RHOB</name>
<organism evidence="1 2">
    <name type="scientific">Paracoccus sulfuroxidans</name>
    <dbReference type="NCBI Taxonomy" id="384678"/>
    <lineage>
        <taxon>Bacteria</taxon>
        <taxon>Pseudomonadati</taxon>
        <taxon>Pseudomonadota</taxon>
        <taxon>Alphaproteobacteria</taxon>
        <taxon>Rhodobacterales</taxon>
        <taxon>Paracoccaceae</taxon>
        <taxon>Paracoccus</taxon>
    </lineage>
</organism>